<feature type="domain" description="Arc-like DNA binding" evidence="1">
    <location>
        <begin position="7"/>
        <end position="44"/>
    </location>
</feature>
<dbReference type="InterPro" id="IPR013321">
    <property type="entry name" value="Arc_rbn_hlx_hlx"/>
</dbReference>
<dbReference type="Gene3D" id="1.10.1220.10">
    <property type="entry name" value="Met repressor-like"/>
    <property type="match status" value="1"/>
</dbReference>
<accession>A0A1T2Y1Z4</accession>
<protein>
    <recommendedName>
        <fullName evidence="1">Arc-like DNA binding domain-containing protein</fullName>
    </recommendedName>
</protein>
<dbReference type="RefSeq" id="WP_176159821.1">
    <property type="nucleotide sequence ID" value="NZ_MSDF01000052.1"/>
</dbReference>
<dbReference type="AlphaFoldDB" id="A0A1T2Y1Z4"/>
<dbReference type="InterPro" id="IPR005569">
    <property type="entry name" value="Arc_DNA-bd_dom"/>
</dbReference>
<organism evidence="2 3">
    <name type="scientific">Pseudomonas fluorescens</name>
    <dbReference type="NCBI Taxonomy" id="294"/>
    <lineage>
        <taxon>Bacteria</taxon>
        <taxon>Pseudomonadati</taxon>
        <taxon>Pseudomonadota</taxon>
        <taxon>Gammaproteobacteria</taxon>
        <taxon>Pseudomonadales</taxon>
        <taxon>Pseudomonadaceae</taxon>
        <taxon>Pseudomonas</taxon>
    </lineage>
</organism>
<dbReference type="Proteomes" id="UP000190965">
    <property type="component" value="Unassembled WGS sequence"/>
</dbReference>
<evidence type="ECO:0000313" key="2">
    <source>
        <dbReference type="EMBL" id="OPA86079.1"/>
    </source>
</evidence>
<dbReference type="GO" id="GO:0006355">
    <property type="term" value="P:regulation of DNA-templated transcription"/>
    <property type="evidence" value="ECO:0007669"/>
    <property type="project" value="InterPro"/>
</dbReference>
<comment type="caution">
    <text evidence="2">The sequence shown here is derived from an EMBL/GenBank/DDBJ whole genome shotgun (WGS) entry which is preliminary data.</text>
</comment>
<gene>
    <name evidence="2" type="ORF">BFW87_25305</name>
</gene>
<dbReference type="InterPro" id="IPR010985">
    <property type="entry name" value="Ribbon_hlx_hlx"/>
</dbReference>
<name>A0A1T2Y1Z4_PSEFL</name>
<dbReference type="GO" id="GO:0003677">
    <property type="term" value="F:DNA binding"/>
    <property type="evidence" value="ECO:0007669"/>
    <property type="project" value="InterPro"/>
</dbReference>
<dbReference type="Pfam" id="PF03869">
    <property type="entry name" value="Arc"/>
    <property type="match status" value="1"/>
</dbReference>
<evidence type="ECO:0000313" key="3">
    <source>
        <dbReference type="Proteomes" id="UP000190965"/>
    </source>
</evidence>
<dbReference type="SUPFAM" id="SSF47598">
    <property type="entry name" value="Ribbon-helix-helix"/>
    <property type="match status" value="1"/>
</dbReference>
<reference evidence="2 3" key="1">
    <citation type="submission" date="2016-12" db="EMBL/GenBank/DDBJ databases">
        <title>Draft genome sequences of seven strains of Pseudomonas fluorescens that produce 4-formylaminooxyvinylglycine.</title>
        <authorList>
            <person name="Okrent R.A."/>
            <person name="Manning V.A."/>
            <person name="Trippe K.M."/>
        </authorList>
    </citation>
    <scope>NUCLEOTIDE SEQUENCE [LARGE SCALE GENOMIC DNA]</scope>
    <source>
        <strain evidence="2 3">P5A</strain>
    </source>
</reference>
<dbReference type="EMBL" id="MSDF01000052">
    <property type="protein sequence ID" value="OPA86079.1"/>
    <property type="molecule type" value="Genomic_DNA"/>
</dbReference>
<evidence type="ECO:0000259" key="1">
    <source>
        <dbReference type="Pfam" id="PF03869"/>
    </source>
</evidence>
<sequence length="81" mass="9161">MPNNLEAFIVRLPSELHAKIKNTAKVDRRSMNNEIVGRLEDSFAARRSVPADAKLNAILFEHISTLENQIECLQQELAACR</sequence>
<proteinExistence type="predicted"/>